<reference evidence="1 2" key="1">
    <citation type="journal article" date="2010" name="J. Bacteriol.">
        <title>Genome sequence of the oligotrophic marine Gammaproteobacterium HTCC2143, isolated from the Oregon Coast.</title>
        <authorList>
            <person name="Oh H.M."/>
            <person name="Kang I."/>
            <person name="Ferriera S."/>
            <person name="Giovannoni S.J."/>
            <person name="Cho J.C."/>
        </authorList>
    </citation>
    <scope>NUCLEOTIDE SEQUENCE [LARGE SCALE GENOMIC DNA]</scope>
    <source>
        <strain evidence="1 2">HTCC2143</strain>
    </source>
</reference>
<organism evidence="1 2">
    <name type="scientific">marine gamma proteobacterium HTCC2143</name>
    <dbReference type="NCBI Taxonomy" id="247633"/>
    <lineage>
        <taxon>Bacteria</taxon>
        <taxon>Pseudomonadati</taxon>
        <taxon>Pseudomonadota</taxon>
        <taxon>Gammaproteobacteria</taxon>
        <taxon>Cellvibrionales</taxon>
        <taxon>Spongiibacteraceae</taxon>
        <taxon>BD1-7 clade</taxon>
    </lineage>
</organism>
<comment type="caution">
    <text evidence="1">The sequence shown here is derived from an EMBL/GenBank/DDBJ whole genome shotgun (WGS) entry which is preliminary data.</text>
</comment>
<accession>A0YDZ4</accession>
<dbReference type="Proteomes" id="UP000004931">
    <property type="component" value="Unassembled WGS sequence"/>
</dbReference>
<evidence type="ECO:0000313" key="2">
    <source>
        <dbReference type="Proteomes" id="UP000004931"/>
    </source>
</evidence>
<sequence>MIGNYRAISPIGAGIDRDFVEIF</sequence>
<name>A0YDZ4_9GAMM</name>
<dbReference type="EMBL" id="AAVT01000005">
    <property type="protein sequence ID" value="EAW31028.1"/>
    <property type="molecule type" value="Genomic_DNA"/>
</dbReference>
<dbReference type="AlphaFoldDB" id="A0YDZ4"/>
<protein>
    <submittedName>
        <fullName evidence="1">Uncharacterized protein</fullName>
    </submittedName>
</protein>
<dbReference type="STRING" id="247633.GP2143_10537"/>
<gene>
    <name evidence="1" type="ORF">GP2143_10537</name>
</gene>
<proteinExistence type="predicted"/>
<evidence type="ECO:0000313" key="1">
    <source>
        <dbReference type="EMBL" id="EAW31028.1"/>
    </source>
</evidence>
<keyword evidence="2" id="KW-1185">Reference proteome</keyword>